<dbReference type="AlphaFoldDB" id="A0A916YPV0"/>
<dbReference type="Proteomes" id="UP000598997">
    <property type="component" value="Unassembled WGS sequence"/>
</dbReference>
<feature type="transmembrane region" description="Helical" evidence="1">
    <location>
        <begin position="12"/>
        <end position="35"/>
    </location>
</feature>
<organism evidence="2 3">
    <name type="scientific">Croceicoccus pelagius</name>
    <dbReference type="NCBI Taxonomy" id="1703341"/>
    <lineage>
        <taxon>Bacteria</taxon>
        <taxon>Pseudomonadati</taxon>
        <taxon>Pseudomonadota</taxon>
        <taxon>Alphaproteobacteria</taxon>
        <taxon>Sphingomonadales</taxon>
        <taxon>Erythrobacteraceae</taxon>
        <taxon>Croceicoccus</taxon>
    </lineage>
</organism>
<name>A0A916YPV0_9SPHN</name>
<evidence type="ECO:0000313" key="3">
    <source>
        <dbReference type="Proteomes" id="UP000598997"/>
    </source>
</evidence>
<keyword evidence="1" id="KW-0812">Transmembrane</keyword>
<keyword evidence="3" id="KW-1185">Reference proteome</keyword>
<dbReference type="EMBL" id="BMIO01000020">
    <property type="protein sequence ID" value="GGD54298.1"/>
    <property type="molecule type" value="Genomic_DNA"/>
</dbReference>
<gene>
    <name evidence="2" type="ORF">GCM10010989_30580</name>
</gene>
<evidence type="ECO:0000313" key="2">
    <source>
        <dbReference type="EMBL" id="GGD54298.1"/>
    </source>
</evidence>
<proteinExistence type="predicted"/>
<keyword evidence="1" id="KW-1133">Transmembrane helix</keyword>
<reference evidence="2 3" key="1">
    <citation type="journal article" date="2014" name="Int. J. Syst. Evol. Microbiol.">
        <title>Complete genome sequence of Corynebacterium casei LMG S-19264T (=DSM 44701T), isolated from a smear-ripened cheese.</title>
        <authorList>
            <consortium name="US DOE Joint Genome Institute (JGI-PGF)"/>
            <person name="Walter F."/>
            <person name="Albersmeier A."/>
            <person name="Kalinowski J."/>
            <person name="Ruckert C."/>
        </authorList>
    </citation>
    <scope>NUCLEOTIDE SEQUENCE [LARGE SCALE GENOMIC DNA]</scope>
    <source>
        <strain evidence="2 3">CGMCC 1.15358</strain>
    </source>
</reference>
<accession>A0A916YPV0</accession>
<comment type="caution">
    <text evidence="2">The sequence shown here is derived from an EMBL/GenBank/DDBJ whole genome shotgun (WGS) entry which is preliminary data.</text>
</comment>
<protein>
    <submittedName>
        <fullName evidence="2">Uncharacterized protein</fullName>
    </submittedName>
</protein>
<sequence length="39" mass="4359">MDDDKFSAQMTLRLEFALLLAAHLLGLAWGISAVIDWLL</sequence>
<evidence type="ECO:0000256" key="1">
    <source>
        <dbReference type="SAM" id="Phobius"/>
    </source>
</evidence>
<keyword evidence="1" id="KW-0472">Membrane</keyword>